<evidence type="ECO:0000313" key="1">
    <source>
        <dbReference type="EMBL" id="USR90989.1"/>
    </source>
</evidence>
<dbReference type="Proteomes" id="UP001056708">
    <property type="component" value="Chromosome"/>
</dbReference>
<protein>
    <submittedName>
        <fullName evidence="1">DUF1822 family protein</fullName>
    </submittedName>
</protein>
<dbReference type="InterPro" id="IPR014951">
    <property type="entry name" value="DUF1822"/>
</dbReference>
<evidence type="ECO:0000313" key="2">
    <source>
        <dbReference type="Proteomes" id="UP001056708"/>
    </source>
</evidence>
<name>A0ABY5AP47_9CYAN</name>
<gene>
    <name evidence="1" type="ORF">NEA10_19540</name>
</gene>
<proteinExistence type="predicted"/>
<dbReference type="Pfam" id="PF08852">
    <property type="entry name" value="DUF1822"/>
    <property type="match status" value="1"/>
</dbReference>
<reference evidence="1" key="1">
    <citation type="submission" date="2022-06" db="EMBL/GenBank/DDBJ databases">
        <title>Genome sequence of Phormidium yuhuli AB48 isolated from an industrial photobioreactor environment.</title>
        <authorList>
            <person name="Qiu Y."/>
            <person name="Noonan A.J.C."/>
            <person name="Dofher K."/>
            <person name="Koch M."/>
            <person name="Kieft B."/>
            <person name="Lin X."/>
            <person name="Ziels R.M."/>
            <person name="Hallam S.J."/>
        </authorList>
    </citation>
    <scope>NUCLEOTIDE SEQUENCE</scope>
    <source>
        <strain evidence="1">AB48</strain>
    </source>
</reference>
<accession>A0ABY5AP47</accession>
<dbReference type="RefSeq" id="WP_252663015.1">
    <property type="nucleotide sequence ID" value="NZ_CP098611.1"/>
</dbReference>
<dbReference type="EMBL" id="CP098611">
    <property type="protein sequence ID" value="USR90989.1"/>
    <property type="molecule type" value="Genomic_DNA"/>
</dbReference>
<keyword evidence="2" id="KW-1185">Reference proteome</keyword>
<organism evidence="1 2">
    <name type="scientific">Phormidium yuhuli AB48</name>
    <dbReference type="NCBI Taxonomy" id="2940671"/>
    <lineage>
        <taxon>Bacteria</taxon>
        <taxon>Bacillati</taxon>
        <taxon>Cyanobacteriota</taxon>
        <taxon>Cyanophyceae</taxon>
        <taxon>Oscillatoriophycideae</taxon>
        <taxon>Oscillatoriales</taxon>
        <taxon>Oscillatoriaceae</taxon>
        <taxon>Phormidium</taxon>
        <taxon>Phormidium yuhuli</taxon>
    </lineage>
</organism>
<sequence length="269" mass="30677">MTTEQFEQKFGQLIPIPIRIHEKLNDLCRPLSAEQAAELRPRAITVWVVARYLNRFGYDCDWEASSVWNPVLQVLTDFAELEVFEGDRCLGIVECIPLAAEAEALEIPEQVALGDRIAYIAVQVNPQNTWGTIVGFTPAVETEFPELTVEREELLSTEALLDLLELANPLLDEALLSDLQAYWTRHGQWSEAQRQGAIAQLERAFLLEEIENIRVETAAQELENLMYQSVGQDASRELAFREDDSEEGDRMELRDILKRLFQSLREDLG</sequence>